<evidence type="ECO:0000256" key="1">
    <source>
        <dbReference type="SAM" id="Phobius"/>
    </source>
</evidence>
<protein>
    <submittedName>
        <fullName evidence="2">DUF2809 domain-containing protein</fullName>
    </submittedName>
</protein>
<dbReference type="Pfam" id="PF10990">
    <property type="entry name" value="DUF2809"/>
    <property type="match status" value="1"/>
</dbReference>
<dbReference type="InterPro" id="IPR021257">
    <property type="entry name" value="DUF2809"/>
</dbReference>
<feature type="transmembrane region" description="Helical" evidence="1">
    <location>
        <begin position="94"/>
        <end position="127"/>
    </location>
</feature>
<keyword evidence="1" id="KW-0812">Transmembrane</keyword>
<accession>A0AAU8M0Y9</accession>
<name>A0AAU8M0Y9_9BACT</name>
<gene>
    <name evidence="2" type="ORF">Q3M24_10755</name>
</gene>
<sequence length="144" mass="16451">MARVQRKLLLYIPIIVSLIALGLPARLAPQYLPNWYVTYAGDFLWAMLVYFLYALLFRLSTQFSFVIALVTACLVEISQLFHPAWLDYLRSIRLLGFVLGFGFLWSDLVAYTLGISLAAGIDLFILICSSQKERKARGDRKTEH</sequence>
<keyword evidence="1" id="KW-0472">Membrane</keyword>
<organism evidence="2">
    <name type="scientific">Candidatus Electrothrix aestuarii</name>
    <dbReference type="NCBI Taxonomy" id="3062594"/>
    <lineage>
        <taxon>Bacteria</taxon>
        <taxon>Pseudomonadati</taxon>
        <taxon>Thermodesulfobacteriota</taxon>
        <taxon>Desulfobulbia</taxon>
        <taxon>Desulfobulbales</taxon>
        <taxon>Desulfobulbaceae</taxon>
        <taxon>Candidatus Electrothrix</taxon>
    </lineage>
</organism>
<proteinExistence type="predicted"/>
<feature type="transmembrane region" description="Helical" evidence="1">
    <location>
        <begin position="37"/>
        <end position="56"/>
    </location>
</feature>
<dbReference type="AlphaFoldDB" id="A0AAU8M0Y9"/>
<feature type="transmembrane region" description="Helical" evidence="1">
    <location>
        <begin position="63"/>
        <end position="82"/>
    </location>
</feature>
<evidence type="ECO:0000313" key="2">
    <source>
        <dbReference type="EMBL" id="XCN75180.1"/>
    </source>
</evidence>
<dbReference type="KEGG" id="eaj:Q3M24_10755"/>
<keyword evidence="1" id="KW-1133">Transmembrane helix</keyword>
<reference evidence="2" key="1">
    <citation type="journal article" date="2024" name="Syst. Appl. Microbiol.">
        <title>First single-strain enrichments of Electrothrix cable bacteria, description of E. aestuarii sp. nov. and E. rattekaaiensis sp. nov., and proposal of a cable bacteria taxonomy following the rules of the SeqCode.</title>
        <authorList>
            <person name="Plum-Jensen L.E."/>
            <person name="Schramm A."/>
            <person name="Marshall I.P.G."/>
        </authorList>
    </citation>
    <scope>NUCLEOTIDE SEQUENCE</scope>
    <source>
        <strain evidence="2">Rat1</strain>
    </source>
</reference>
<reference evidence="2" key="2">
    <citation type="submission" date="2024-06" db="EMBL/GenBank/DDBJ databases">
        <authorList>
            <person name="Plum-Jensen L.E."/>
            <person name="Schramm A."/>
            <person name="Marshall I.P.G."/>
        </authorList>
    </citation>
    <scope>NUCLEOTIDE SEQUENCE</scope>
    <source>
        <strain evidence="2">Rat1</strain>
    </source>
</reference>
<dbReference type="EMBL" id="CP159373">
    <property type="protein sequence ID" value="XCN75180.1"/>
    <property type="molecule type" value="Genomic_DNA"/>
</dbReference>